<feature type="compositionally biased region" description="Polar residues" evidence="1">
    <location>
        <begin position="738"/>
        <end position="752"/>
    </location>
</feature>
<dbReference type="PATRIC" id="fig|1590043.3.peg.2521"/>
<gene>
    <name evidence="3" type="ORF">HT99x_009580</name>
    <name evidence="2" type="ORF">HT99x_02473</name>
</gene>
<dbReference type="EMBL" id="LKAJ01000012">
    <property type="protein sequence ID" value="KRG20377.1"/>
    <property type="molecule type" value="Genomic_DNA"/>
</dbReference>
<feature type="compositionally biased region" description="Acidic residues" evidence="1">
    <location>
        <begin position="1"/>
        <end position="20"/>
    </location>
</feature>
<comment type="caution">
    <text evidence="2">The sequence shown here is derived from an EMBL/GenBank/DDBJ whole genome shotgun (WGS) entry which is preliminary data.</text>
</comment>
<name>A0A0Q9YKR7_9GAMM</name>
<dbReference type="RefSeq" id="WP_102134661.1">
    <property type="nucleotide sequence ID" value="NZ_LKAJ02000001.1"/>
</dbReference>
<feature type="compositionally biased region" description="Pro residues" evidence="1">
    <location>
        <begin position="326"/>
        <end position="344"/>
    </location>
</feature>
<reference evidence="3" key="2">
    <citation type="journal article" date="2016" name="Genome Announc.">
        <title>Draft Genome Sequences of Two Novel Amoeba-Resistant Intranuclear Bacteria, 'Candidatus Berkiella cookevillensis' and 'Candidatus Berkiella aquae'.</title>
        <authorList>
            <person name="Mehari Y.T."/>
            <person name="Arivett B.A."/>
            <person name="Farone A.L."/>
            <person name="Gunderson J.H."/>
            <person name="Farone M.B."/>
        </authorList>
    </citation>
    <scope>NUCLEOTIDE SEQUENCE</scope>
    <source>
        <strain evidence="3">HT99</strain>
    </source>
</reference>
<dbReference type="STRING" id="295108.HT99x_02473"/>
<dbReference type="EMBL" id="LKAJ02000001">
    <property type="protein sequence ID" value="MCS5711685.1"/>
    <property type="molecule type" value="Genomic_DNA"/>
</dbReference>
<feature type="region of interest" description="Disordered" evidence="1">
    <location>
        <begin position="322"/>
        <end position="344"/>
    </location>
</feature>
<sequence length="956" mass="106364">MAIDDDEDWSEDEDENEEEDTLSREEMDKLAKGFVHQYTNEPAAKVKAESPPLQNPLNTLPNETIEFIIDLLKKVNINASFNQDQKLNLGYEATNFVALRMSRVLSEYGIKNKQVLDQEKINALMQNKEMQAALINQINNARKGITNDFDVHTPSPVIKKSEQDSAITLKNPPPLPPPVQPVIQPDDSVLKAILDRRGAIERDDDNEEAREREWQEEELTSNTQKTTQTLPPSSTSNKIDMKKFEASPVAELFKKRVPPEKTATGIPEIPTMPPLPQTPTTKTPVLETPVLETPVLETPVLETPVLETPVLETPVLETPVLETPVPETPVPETPVPETPVPETPVPETVEAQVLNTPETSPLTQDSSITVTSSTPTVDSNKQALQTISEQAHKLESYAGNLEYIKYLNKIFEAKITSITEIKIDKMLGEFIKRTGLNYNSTELKAMLRNDNDEERKKTISKLVEEINDIYVKRADAIYKPIAQIHLDEYNKRCNEISTNVANGTITKNEAIEQIKQERELTLKKHKENDEVKKASIVGTSSLTKMMVQELGALALLNRHLHIQKNKNKSADEKKEVKVTVKKWFTNRQPEVQELGADRAHDIHPQNIHELGLVHPSFIIDLDSAEKKAKDTISKIDILKPTLTTPSYLGTSPSVTQASELSSSASKAPPLPLVSEKEVNETPQSIAESKKPKTSKSIFSRIGNFFASIKNFFTSLIRTEAKQVSSQQPIPQSADVMPPQSSEAVTSLPSTTLERTRQWQPAIKPNAESNVNLFTQTKAEGQTRVQSITHQLQSTIQTPVATASPSSINDLADKLSSANDSELNALGIKNFEMLEPMTPSSPAQIKMNVYCTEDTSVNGKTTEVKAEHKPGTEGVTYMIKKEMNESERQQSIEKICKLAVATAKPGTEFKIPNQDPVRKAATEAALEKALQTQYPESYVKGQLKVPEAPKQEKALRT</sequence>
<accession>A0A0Q9YKR7</accession>
<organism evidence="2">
    <name type="scientific">Candidatus Berkiella aquae</name>
    <dbReference type="NCBI Taxonomy" id="295108"/>
    <lineage>
        <taxon>Bacteria</taxon>
        <taxon>Pseudomonadati</taxon>
        <taxon>Pseudomonadota</taxon>
        <taxon>Gammaproteobacteria</taxon>
        <taxon>Candidatus Berkiellales</taxon>
        <taxon>Candidatus Berkiellaceae</taxon>
        <taxon>Candidatus Berkiella</taxon>
    </lineage>
</organism>
<protein>
    <submittedName>
        <fullName evidence="2">Uncharacterized protein</fullName>
    </submittedName>
</protein>
<dbReference type="AlphaFoldDB" id="A0A0Q9YKR7"/>
<feature type="region of interest" description="Disordered" evidence="1">
    <location>
        <begin position="1"/>
        <end position="28"/>
    </location>
</feature>
<dbReference type="Proteomes" id="UP000051497">
    <property type="component" value="Unassembled WGS sequence"/>
</dbReference>
<feature type="compositionally biased region" description="Polar residues" evidence="1">
    <location>
        <begin position="220"/>
        <end position="238"/>
    </location>
</feature>
<feature type="region of interest" description="Disordered" evidence="1">
    <location>
        <begin position="648"/>
        <end position="691"/>
    </location>
</feature>
<reference evidence="3" key="3">
    <citation type="submission" date="2021-06" db="EMBL/GenBank/DDBJ databases">
        <title>Genomic Description and Analysis of Intracellular Bacteria, Candidatus Berkiella cookevillensis and Candidatus Berkiella aquae.</title>
        <authorList>
            <person name="Kidane D.T."/>
            <person name="Mehari Y.T."/>
            <person name="Rice F.C."/>
            <person name="Arivett B.A."/>
            <person name="Farone A.L."/>
            <person name="Berk S.G."/>
            <person name="Farone M.B."/>
        </authorList>
    </citation>
    <scope>NUCLEOTIDE SEQUENCE</scope>
    <source>
        <strain evidence="3">HT99</strain>
    </source>
</reference>
<keyword evidence="4" id="KW-1185">Reference proteome</keyword>
<feature type="compositionally biased region" description="Acidic residues" evidence="1">
    <location>
        <begin position="202"/>
        <end position="219"/>
    </location>
</feature>
<reference evidence="2" key="1">
    <citation type="submission" date="2015-09" db="EMBL/GenBank/DDBJ databases">
        <title>Draft Genome Sequences of Two Novel Amoeba-resistant Intranuclear Bacteria, Candidatus Berkiella cookevillensis and Candidatus Berkiella aquae.</title>
        <authorList>
            <person name="Mehari Y.T."/>
            <person name="Arivett B.A."/>
            <person name="Farone A.L."/>
            <person name="Gunderson J.H."/>
            <person name="Farone M.B."/>
        </authorList>
    </citation>
    <scope>NUCLEOTIDE SEQUENCE [LARGE SCALE GENOMIC DNA]</scope>
    <source>
        <strain evidence="2">HT99</strain>
    </source>
</reference>
<feature type="region of interest" description="Disordered" evidence="1">
    <location>
        <begin position="197"/>
        <end position="238"/>
    </location>
</feature>
<proteinExistence type="predicted"/>
<feature type="compositionally biased region" description="Low complexity" evidence="1">
    <location>
        <begin position="657"/>
        <end position="667"/>
    </location>
</feature>
<evidence type="ECO:0000256" key="1">
    <source>
        <dbReference type="SAM" id="MobiDB-lite"/>
    </source>
</evidence>
<feature type="region of interest" description="Disordered" evidence="1">
    <location>
        <begin position="723"/>
        <end position="752"/>
    </location>
</feature>
<evidence type="ECO:0000313" key="3">
    <source>
        <dbReference type="EMBL" id="MCS5711685.1"/>
    </source>
</evidence>
<evidence type="ECO:0000313" key="2">
    <source>
        <dbReference type="EMBL" id="KRG20377.1"/>
    </source>
</evidence>
<evidence type="ECO:0000313" key="4">
    <source>
        <dbReference type="Proteomes" id="UP000051497"/>
    </source>
</evidence>